<accession>A0A430HT81</accession>
<dbReference type="SUPFAM" id="SSF47384">
    <property type="entry name" value="Homodimeric domain of signal transducing histidine kinase"/>
    <property type="match status" value="1"/>
</dbReference>
<dbReference type="RefSeq" id="WP_126072147.1">
    <property type="nucleotide sequence ID" value="NZ_CP051166.1"/>
</dbReference>
<comment type="subcellular location">
    <subcellularLocation>
        <location evidence="2">Cell inner membrane</location>
        <topology evidence="2">Multi-pass membrane protein</topology>
    </subcellularLocation>
</comment>
<dbReference type="SUPFAM" id="SSF52172">
    <property type="entry name" value="CheY-like"/>
    <property type="match status" value="1"/>
</dbReference>
<proteinExistence type="predicted"/>
<dbReference type="Pfam" id="PF00512">
    <property type="entry name" value="HisKA"/>
    <property type="match status" value="1"/>
</dbReference>
<evidence type="ECO:0000259" key="11">
    <source>
        <dbReference type="PROSITE" id="PS50110"/>
    </source>
</evidence>
<evidence type="ECO:0000256" key="8">
    <source>
        <dbReference type="SAM" id="MobiDB-lite"/>
    </source>
</evidence>
<dbReference type="PANTHER" id="PTHR43547:SF2">
    <property type="entry name" value="HYBRID SIGNAL TRANSDUCTION HISTIDINE KINASE C"/>
    <property type="match status" value="1"/>
</dbReference>
<keyword evidence="13" id="KW-1185">Reference proteome</keyword>
<name>A0A430HT81_9BURK</name>
<dbReference type="InterPro" id="IPR011006">
    <property type="entry name" value="CheY-like_superfamily"/>
</dbReference>
<evidence type="ECO:0000256" key="1">
    <source>
        <dbReference type="ARBA" id="ARBA00000085"/>
    </source>
</evidence>
<evidence type="ECO:0000256" key="5">
    <source>
        <dbReference type="ARBA" id="ARBA00022679"/>
    </source>
</evidence>
<keyword evidence="9" id="KW-1133">Transmembrane helix</keyword>
<dbReference type="GO" id="GO:0000155">
    <property type="term" value="F:phosphorelay sensor kinase activity"/>
    <property type="evidence" value="ECO:0007669"/>
    <property type="project" value="InterPro"/>
</dbReference>
<feature type="modified residue" description="4-aspartylphosphate" evidence="7">
    <location>
        <position position="670"/>
    </location>
</feature>
<dbReference type="EMBL" id="RXLQ01000001">
    <property type="protein sequence ID" value="RSZ60763.1"/>
    <property type="molecule type" value="Genomic_DNA"/>
</dbReference>
<evidence type="ECO:0000313" key="13">
    <source>
        <dbReference type="Proteomes" id="UP000278085"/>
    </source>
</evidence>
<dbReference type="FunFam" id="3.30.565.10:FF:000006">
    <property type="entry name" value="Sensor histidine kinase WalK"/>
    <property type="match status" value="1"/>
</dbReference>
<reference evidence="12 13" key="1">
    <citation type="submission" date="2018-12" db="EMBL/GenBank/DDBJ databases">
        <authorList>
            <person name="Yang E."/>
        </authorList>
    </citation>
    <scope>NUCLEOTIDE SEQUENCE [LARGE SCALE GENOMIC DNA]</scope>
    <source>
        <strain evidence="12 13">SOD</strain>
    </source>
</reference>
<dbReference type="AlphaFoldDB" id="A0A430HT81"/>
<evidence type="ECO:0000313" key="12">
    <source>
        <dbReference type="EMBL" id="RSZ60763.1"/>
    </source>
</evidence>
<comment type="caution">
    <text evidence="12">The sequence shown here is derived from an EMBL/GenBank/DDBJ whole genome shotgun (WGS) entry which is preliminary data.</text>
</comment>
<dbReference type="GO" id="GO:0005886">
    <property type="term" value="C:plasma membrane"/>
    <property type="evidence" value="ECO:0007669"/>
    <property type="project" value="UniProtKB-SubCell"/>
</dbReference>
<dbReference type="SMART" id="SM00448">
    <property type="entry name" value="REC"/>
    <property type="match status" value="1"/>
</dbReference>
<dbReference type="InterPro" id="IPR004358">
    <property type="entry name" value="Sig_transdc_His_kin-like_C"/>
</dbReference>
<protein>
    <recommendedName>
        <fullName evidence="3">histidine kinase</fullName>
        <ecNumber evidence="3">2.7.13.3</ecNumber>
    </recommendedName>
</protein>
<feature type="region of interest" description="Disordered" evidence="8">
    <location>
        <begin position="578"/>
        <end position="613"/>
    </location>
</feature>
<evidence type="ECO:0000259" key="10">
    <source>
        <dbReference type="PROSITE" id="PS50109"/>
    </source>
</evidence>
<keyword evidence="4 7" id="KW-0597">Phosphoprotein</keyword>
<dbReference type="PANTHER" id="PTHR43547">
    <property type="entry name" value="TWO-COMPONENT HISTIDINE KINASE"/>
    <property type="match status" value="1"/>
</dbReference>
<dbReference type="Pfam" id="PF00072">
    <property type="entry name" value="Response_reg"/>
    <property type="match status" value="1"/>
</dbReference>
<evidence type="ECO:0000256" key="4">
    <source>
        <dbReference type="ARBA" id="ARBA00022553"/>
    </source>
</evidence>
<dbReference type="Gene3D" id="3.40.50.2300">
    <property type="match status" value="1"/>
</dbReference>
<feature type="transmembrane region" description="Helical" evidence="9">
    <location>
        <begin position="6"/>
        <end position="29"/>
    </location>
</feature>
<dbReference type="SUPFAM" id="SSF55874">
    <property type="entry name" value="ATPase domain of HSP90 chaperone/DNA topoisomerase II/histidine kinase"/>
    <property type="match status" value="1"/>
</dbReference>
<keyword evidence="9" id="KW-0472">Membrane</keyword>
<dbReference type="InterPro" id="IPR001789">
    <property type="entry name" value="Sig_transdc_resp-reg_receiver"/>
</dbReference>
<feature type="transmembrane region" description="Helical" evidence="9">
    <location>
        <begin position="272"/>
        <end position="292"/>
    </location>
</feature>
<dbReference type="SMART" id="SM00387">
    <property type="entry name" value="HATPase_c"/>
    <property type="match status" value="1"/>
</dbReference>
<dbReference type="InterPro" id="IPR005467">
    <property type="entry name" value="His_kinase_dom"/>
</dbReference>
<dbReference type="Gene3D" id="3.30.565.10">
    <property type="entry name" value="Histidine kinase-like ATPase, C-terminal domain"/>
    <property type="match status" value="1"/>
</dbReference>
<dbReference type="InterPro" id="IPR036097">
    <property type="entry name" value="HisK_dim/P_sf"/>
</dbReference>
<feature type="domain" description="Response regulatory" evidence="11">
    <location>
        <begin position="620"/>
        <end position="737"/>
    </location>
</feature>
<organism evidence="12 13">
    <name type="scientific">Massilia atriviolacea</name>
    <dbReference type="NCBI Taxonomy" id="2495579"/>
    <lineage>
        <taxon>Bacteria</taxon>
        <taxon>Pseudomonadati</taxon>
        <taxon>Pseudomonadota</taxon>
        <taxon>Betaproteobacteria</taxon>
        <taxon>Burkholderiales</taxon>
        <taxon>Oxalobacteraceae</taxon>
        <taxon>Telluria group</taxon>
        <taxon>Massilia</taxon>
    </lineage>
</organism>
<dbReference type="PRINTS" id="PR00344">
    <property type="entry name" value="BCTRLSENSOR"/>
</dbReference>
<sequence length="749" mass="80148">MHIRAYLFLMAAGILVPVIVFAGLALGMLQNAERDAALRGLRESANSIALLVDRELYSAEAGLRVLGGSPSLADGDLKAFYAQARRANRGSTGWTVLLDAQGQQLINTLLPYGSELPKPHASGLVQHVIATQKTFVSDVIPGPVFKGLVTTVTVPVPLDDGKRFVLTVAFSTDHFTRLIASVDVPPGWVVGIIDSEGRFIARSQNPGALVGRQARPELIAAAARAHSGQIRHNTLEGTEAYDVFTHSGLSGWTLAVAAPVELIERSARHASFVAAMGLLAAMLCAAALAAYFGGQHVRSIGRAVKAATELGAGQSPKPVRSRVVEMNALHAALHAAGEQMLQAQAYRRHAEAERQALLDGEMKARRMAEQQNSAKDQFLAMLGHELRNPLAPISTAAQLLRLQPGDARRVRYASDVISRQVDHMNSLLGDMLDVSRVTRGLVTLSLEDIELDTVIERALEQTHSLVESAHHKVELRLPPTPIRLRGDQTRLVQIFANLLNNAAKYTPPNGRIAIDARLEGEHVVVVVSDSGEGLAPELAPRVFDLFSQGERTPDRAQGGLGLGLALVRSLVELHGGKVTAASPGPGQGSSFTVTLPCEPKAGGPVPPRRRRGDVSGPSLRVMIVDDNVDGAISLSLFLEAAGGHNVCTYYDAGAALAWAVSEAPDAFILDIGLPDMTGYELARRLRAMPEFADALFIALTGYGQPQDQQLARDAGFDHHLAKPADPQYVLELLRLPRQAAGRGNAQRQA</sequence>
<evidence type="ECO:0000256" key="7">
    <source>
        <dbReference type="PROSITE-ProRule" id="PRU00169"/>
    </source>
</evidence>
<keyword evidence="6" id="KW-0418">Kinase</keyword>
<dbReference type="Pfam" id="PF02518">
    <property type="entry name" value="HATPase_c"/>
    <property type="match status" value="1"/>
</dbReference>
<dbReference type="Gene3D" id="3.30.450.20">
    <property type="entry name" value="PAS domain"/>
    <property type="match status" value="1"/>
</dbReference>
<dbReference type="OrthoDB" id="8552871at2"/>
<dbReference type="PROSITE" id="PS50110">
    <property type="entry name" value="RESPONSE_REGULATORY"/>
    <property type="match status" value="1"/>
</dbReference>
<keyword evidence="5" id="KW-0808">Transferase</keyword>
<dbReference type="CDD" id="cd17580">
    <property type="entry name" value="REC_2_DhkD-like"/>
    <property type="match status" value="1"/>
</dbReference>
<evidence type="ECO:0000256" key="6">
    <source>
        <dbReference type="ARBA" id="ARBA00022777"/>
    </source>
</evidence>
<dbReference type="CDD" id="cd18774">
    <property type="entry name" value="PDC2_HK_sensor"/>
    <property type="match status" value="1"/>
</dbReference>
<evidence type="ECO:0000256" key="2">
    <source>
        <dbReference type="ARBA" id="ARBA00004429"/>
    </source>
</evidence>
<dbReference type="InterPro" id="IPR003661">
    <property type="entry name" value="HisK_dim/P_dom"/>
</dbReference>
<evidence type="ECO:0000256" key="9">
    <source>
        <dbReference type="SAM" id="Phobius"/>
    </source>
</evidence>
<dbReference type="InterPro" id="IPR036890">
    <property type="entry name" value="HATPase_C_sf"/>
</dbReference>
<dbReference type="Proteomes" id="UP000278085">
    <property type="component" value="Unassembled WGS sequence"/>
</dbReference>
<dbReference type="CDD" id="cd00075">
    <property type="entry name" value="HATPase"/>
    <property type="match status" value="1"/>
</dbReference>
<evidence type="ECO:0000256" key="3">
    <source>
        <dbReference type="ARBA" id="ARBA00012438"/>
    </source>
</evidence>
<dbReference type="EC" id="2.7.13.3" evidence="3"/>
<dbReference type="CDD" id="cd00082">
    <property type="entry name" value="HisKA"/>
    <property type="match status" value="1"/>
</dbReference>
<dbReference type="PROSITE" id="PS50109">
    <property type="entry name" value="HIS_KIN"/>
    <property type="match status" value="1"/>
</dbReference>
<feature type="domain" description="Histidine kinase" evidence="10">
    <location>
        <begin position="381"/>
        <end position="599"/>
    </location>
</feature>
<dbReference type="Gene3D" id="1.10.287.130">
    <property type="match status" value="1"/>
</dbReference>
<dbReference type="InterPro" id="IPR003594">
    <property type="entry name" value="HATPase_dom"/>
</dbReference>
<gene>
    <name evidence="12" type="ORF">EJB06_01080</name>
</gene>
<keyword evidence="9" id="KW-0812">Transmembrane</keyword>
<comment type="catalytic activity">
    <reaction evidence="1">
        <text>ATP + protein L-histidine = ADP + protein N-phospho-L-histidine.</text>
        <dbReference type="EC" id="2.7.13.3"/>
    </reaction>
</comment>
<dbReference type="SMART" id="SM00388">
    <property type="entry name" value="HisKA"/>
    <property type="match status" value="1"/>
</dbReference>